<sequence length="98" mass="11228">MGRIEKGKLGIWLRFVRGVVFDIKVADPHLLSKVARTILQQLKVLHLDYVGQLVSLSPNQMQKTLALCNCRKAINVDAILNSYVSFMDCNENDRYKKH</sequence>
<gene>
    <name evidence="1" type="ORF">L1987_02685</name>
</gene>
<evidence type="ECO:0000313" key="1">
    <source>
        <dbReference type="EMBL" id="KAI3828581.1"/>
    </source>
</evidence>
<protein>
    <submittedName>
        <fullName evidence="1">Uncharacterized protein</fullName>
    </submittedName>
</protein>
<proteinExistence type="predicted"/>
<name>A0ACB9K8N2_9ASTR</name>
<reference evidence="2" key="1">
    <citation type="journal article" date="2022" name="Mol. Ecol. Resour.">
        <title>The genomes of chicory, endive, great burdock and yacon provide insights into Asteraceae palaeo-polyploidization history and plant inulin production.</title>
        <authorList>
            <person name="Fan W."/>
            <person name="Wang S."/>
            <person name="Wang H."/>
            <person name="Wang A."/>
            <person name="Jiang F."/>
            <person name="Liu H."/>
            <person name="Zhao H."/>
            <person name="Xu D."/>
            <person name="Zhang Y."/>
        </authorList>
    </citation>
    <scope>NUCLEOTIDE SEQUENCE [LARGE SCALE GENOMIC DNA]</scope>
    <source>
        <strain evidence="2">cv. Yunnan</strain>
    </source>
</reference>
<reference evidence="1 2" key="2">
    <citation type="journal article" date="2022" name="Mol. Ecol. Resour.">
        <title>The genomes of chicory, endive, great burdock and yacon provide insights into Asteraceae paleo-polyploidization history and plant inulin production.</title>
        <authorList>
            <person name="Fan W."/>
            <person name="Wang S."/>
            <person name="Wang H."/>
            <person name="Wang A."/>
            <person name="Jiang F."/>
            <person name="Liu H."/>
            <person name="Zhao H."/>
            <person name="Xu D."/>
            <person name="Zhang Y."/>
        </authorList>
    </citation>
    <scope>NUCLEOTIDE SEQUENCE [LARGE SCALE GENOMIC DNA]</scope>
    <source>
        <strain evidence="2">cv. Yunnan</strain>
        <tissue evidence="1">Leaves</tissue>
    </source>
</reference>
<accession>A0ACB9K8N2</accession>
<keyword evidence="2" id="KW-1185">Reference proteome</keyword>
<evidence type="ECO:0000313" key="2">
    <source>
        <dbReference type="Proteomes" id="UP001056120"/>
    </source>
</evidence>
<organism evidence="1 2">
    <name type="scientific">Smallanthus sonchifolius</name>
    <dbReference type="NCBI Taxonomy" id="185202"/>
    <lineage>
        <taxon>Eukaryota</taxon>
        <taxon>Viridiplantae</taxon>
        <taxon>Streptophyta</taxon>
        <taxon>Embryophyta</taxon>
        <taxon>Tracheophyta</taxon>
        <taxon>Spermatophyta</taxon>
        <taxon>Magnoliopsida</taxon>
        <taxon>eudicotyledons</taxon>
        <taxon>Gunneridae</taxon>
        <taxon>Pentapetalae</taxon>
        <taxon>asterids</taxon>
        <taxon>campanulids</taxon>
        <taxon>Asterales</taxon>
        <taxon>Asteraceae</taxon>
        <taxon>Asteroideae</taxon>
        <taxon>Heliantheae alliance</taxon>
        <taxon>Millerieae</taxon>
        <taxon>Smallanthus</taxon>
    </lineage>
</organism>
<comment type="caution">
    <text evidence="1">The sequence shown here is derived from an EMBL/GenBank/DDBJ whole genome shotgun (WGS) entry which is preliminary data.</text>
</comment>
<dbReference type="EMBL" id="CM042018">
    <property type="protein sequence ID" value="KAI3828581.1"/>
    <property type="molecule type" value="Genomic_DNA"/>
</dbReference>
<dbReference type="Proteomes" id="UP001056120">
    <property type="component" value="Linkage Group LG01"/>
</dbReference>